<reference evidence="4 5" key="1">
    <citation type="journal article" date="2003" name="Int. J. Syst. Evol. Microbiol.">
        <title>Towards a standardized format for the description of a novel species (of an established genus): Ochrobactrum gallinifaecis sp. nov.</title>
        <authorList>
            <person name="Kampfer P."/>
            <person name="Buczolits S."/>
            <person name="Albrecht A."/>
            <person name="Busse H.J."/>
            <person name="Stackebrandt E."/>
        </authorList>
    </citation>
    <scope>NUCLEOTIDE SEQUENCE [LARGE SCALE GENOMIC DNA]</scope>
    <source>
        <strain evidence="4 5">ISO 196</strain>
    </source>
</reference>
<gene>
    <name evidence="4" type="ORF">FHY56_17045</name>
</gene>
<dbReference type="InterPro" id="IPR025711">
    <property type="entry name" value="PepSY"/>
</dbReference>
<feature type="signal peptide" evidence="2">
    <location>
        <begin position="1"/>
        <end position="21"/>
    </location>
</feature>
<evidence type="ECO:0000313" key="4">
    <source>
        <dbReference type="EMBL" id="TPF73942.1"/>
    </source>
</evidence>
<sequence>MKIITLAFASAIVFAPTLAFSQDTKNPETPAVATPETNNPTAPVAGENSFTEEQAKERFEEAGYSQVSDLKLTEAGIWEASAMKGADKISVQLDYQGNVTKKAM</sequence>
<comment type="caution">
    <text evidence="4">The sequence shown here is derived from an EMBL/GenBank/DDBJ whole genome shotgun (WGS) entry which is preliminary data.</text>
</comment>
<evidence type="ECO:0000313" key="5">
    <source>
        <dbReference type="Proteomes" id="UP000315388"/>
    </source>
</evidence>
<dbReference type="Proteomes" id="UP000315388">
    <property type="component" value="Unassembled WGS sequence"/>
</dbReference>
<dbReference type="AlphaFoldDB" id="A0A502BGF0"/>
<feature type="region of interest" description="Disordered" evidence="1">
    <location>
        <begin position="22"/>
        <end position="49"/>
    </location>
</feature>
<keyword evidence="2" id="KW-0732">Signal</keyword>
<name>A0A502BGF0_9HYPH</name>
<dbReference type="OrthoDB" id="7376531at2"/>
<protein>
    <submittedName>
        <fullName evidence="4">PepSY domain-containing protein</fullName>
    </submittedName>
</protein>
<feature type="domain" description="PepSY" evidence="3">
    <location>
        <begin position="29"/>
        <end position="95"/>
    </location>
</feature>
<dbReference type="Pfam" id="PF13670">
    <property type="entry name" value="PepSY_2"/>
    <property type="match status" value="1"/>
</dbReference>
<organism evidence="4 5">
    <name type="scientific">Brucella gallinifaecis</name>
    <dbReference type="NCBI Taxonomy" id="215590"/>
    <lineage>
        <taxon>Bacteria</taxon>
        <taxon>Pseudomonadati</taxon>
        <taxon>Pseudomonadota</taxon>
        <taxon>Alphaproteobacteria</taxon>
        <taxon>Hyphomicrobiales</taxon>
        <taxon>Brucellaceae</taxon>
        <taxon>Brucella/Ochrobactrum group</taxon>
        <taxon>Brucella</taxon>
    </lineage>
</organism>
<accession>A0A502BGF0</accession>
<keyword evidence="5" id="KW-1185">Reference proteome</keyword>
<evidence type="ECO:0000256" key="1">
    <source>
        <dbReference type="SAM" id="MobiDB-lite"/>
    </source>
</evidence>
<dbReference type="EMBL" id="VEWJ01000022">
    <property type="protein sequence ID" value="TPF73942.1"/>
    <property type="molecule type" value="Genomic_DNA"/>
</dbReference>
<evidence type="ECO:0000256" key="2">
    <source>
        <dbReference type="SAM" id="SignalP"/>
    </source>
</evidence>
<evidence type="ECO:0000259" key="3">
    <source>
        <dbReference type="Pfam" id="PF13670"/>
    </source>
</evidence>
<feature type="chain" id="PRO_5021332721" evidence="2">
    <location>
        <begin position="22"/>
        <end position="104"/>
    </location>
</feature>
<proteinExistence type="predicted"/>
<dbReference type="RefSeq" id="WP_024898604.1">
    <property type="nucleotide sequence ID" value="NZ_JBHTMD010000036.1"/>
</dbReference>